<dbReference type="AlphaFoldDB" id="A0A1B7X6C8"/>
<feature type="transmembrane region" description="Helical" evidence="1">
    <location>
        <begin position="196"/>
        <end position="216"/>
    </location>
</feature>
<dbReference type="PATRIC" id="fig|1710896.3.peg.2126"/>
<protein>
    <submittedName>
        <fullName evidence="2">Uncharacterized protein</fullName>
    </submittedName>
</protein>
<feature type="transmembrane region" description="Helical" evidence="1">
    <location>
        <begin position="170"/>
        <end position="190"/>
    </location>
</feature>
<dbReference type="EMBL" id="LJOW01000012">
    <property type="protein sequence ID" value="OBQ44915.1"/>
    <property type="molecule type" value="Genomic_DNA"/>
</dbReference>
<evidence type="ECO:0000313" key="3">
    <source>
        <dbReference type="Proteomes" id="UP000092093"/>
    </source>
</evidence>
<keyword evidence="1" id="KW-0812">Transmembrane</keyword>
<sequence>MNNIPQEQNTPHQLERLAAQRQLYSDAKNIQNINIILSIPSVIIWSILIAFFPSLQIYAALWGLSVTLLEQAIFSHSQKNLQEKAAKIQQLFDCDIFELDWSQLCSGSRPEPELIVSSSAKYRKKDPNYSNLKDWYPVSVGQLPIHEARLICQRSNIWWDAKQKLRYCKLILFGLIAITIIVFLVGLVGGLTLEKFVLAIVIPLLPAFIFTIRQYIENKQAATRLDNLRENSENIWQQVINRRITPQELERESYILQNQIYDNRRLSPLIFDWLYYRLKKQNEVEMNKGAETLIKELLQSP</sequence>
<organism evidence="2 3">
    <name type="scientific">Aphanizomenon flos-aquae WA102</name>
    <dbReference type="NCBI Taxonomy" id="1710896"/>
    <lineage>
        <taxon>Bacteria</taxon>
        <taxon>Bacillati</taxon>
        <taxon>Cyanobacteriota</taxon>
        <taxon>Cyanophyceae</taxon>
        <taxon>Nostocales</taxon>
        <taxon>Aphanizomenonaceae</taxon>
        <taxon>Aphanizomenon</taxon>
    </lineage>
</organism>
<dbReference type="Proteomes" id="UP000092093">
    <property type="component" value="Unassembled WGS sequence"/>
</dbReference>
<feature type="transmembrane region" description="Helical" evidence="1">
    <location>
        <begin position="33"/>
        <end position="51"/>
    </location>
</feature>
<accession>A0A1B7X6C8</accession>
<evidence type="ECO:0000256" key="1">
    <source>
        <dbReference type="SAM" id="Phobius"/>
    </source>
</evidence>
<gene>
    <name evidence="2" type="ORF">AN484_04655</name>
</gene>
<dbReference type="Pfam" id="PF18159">
    <property type="entry name" value="S_4TM"/>
    <property type="match status" value="1"/>
</dbReference>
<name>A0A1B7X6C8_APHFL</name>
<keyword evidence="1" id="KW-1133">Transmembrane helix</keyword>
<evidence type="ECO:0000313" key="2">
    <source>
        <dbReference type="EMBL" id="OBQ44915.1"/>
    </source>
</evidence>
<keyword evidence="1" id="KW-0472">Membrane</keyword>
<proteinExistence type="predicted"/>
<comment type="caution">
    <text evidence="2">The sequence shown here is derived from an EMBL/GenBank/DDBJ whole genome shotgun (WGS) entry which is preliminary data.</text>
</comment>
<feature type="transmembrane region" description="Helical" evidence="1">
    <location>
        <begin position="57"/>
        <end position="74"/>
    </location>
</feature>
<reference evidence="2 3" key="1">
    <citation type="submission" date="2015-09" db="EMBL/GenBank/DDBJ databases">
        <title>Aphanizomenon flos-aquae WA102.</title>
        <authorList>
            <person name="Driscoll C."/>
        </authorList>
    </citation>
    <scope>NUCLEOTIDE SEQUENCE [LARGE SCALE GENOMIC DNA]</scope>
    <source>
        <strain evidence="2">WA102</strain>
    </source>
</reference>
<dbReference type="InterPro" id="IPR049920">
    <property type="entry name" value="IK1_05631-like"/>
</dbReference>